<dbReference type="PANTHER" id="PTHR43032">
    <property type="entry name" value="PROTEIN-METHIONINE-SULFOXIDE REDUCTASE"/>
    <property type="match status" value="1"/>
</dbReference>
<evidence type="ECO:0000313" key="2">
    <source>
        <dbReference type="EMBL" id="MBB6085286.1"/>
    </source>
</evidence>
<evidence type="ECO:0000313" key="3">
    <source>
        <dbReference type="Proteomes" id="UP000541136"/>
    </source>
</evidence>
<reference evidence="2 3" key="1">
    <citation type="submission" date="2020-08" db="EMBL/GenBank/DDBJ databases">
        <title>Genomic Encyclopedia of Type Strains, Phase IV (KMG-IV): sequencing the most valuable type-strain genomes for metagenomic binning, comparative biology and taxonomic classification.</title>
        <authorList>
            <person name="Goeker M."/>
        </authorList>
    </citation>
    <scope>NUCLEOTIDE SEQUENCE [LARGE SCALE GENOMIC DNA]</scope>
    <source>
        <strain evidence="2 3">DSM 12141</strain>
    </source>
</reference>
<dbReference type="RefSeq" id="WP_148304970.1">
    <property type="nucleotide sequence ID" value="NZ_JACHIB010000022.1"/>
</dbReference>
<dbReference type="InterPro" id="IPR036374">
    <property type="entry name" value="OxRdtase_Mopterin-bd_sf"/>
</dbReference>
<dbReference type="Pfam" id="PF00174">
    <property type="entry name" value="Oxidored_molyb"/>
    <property type="match status" value="1"/>
</dbReference>
<dbReference type="Proteomes" id="UP000541136">
    <property type="component" value="Unassembled WGS sequence"/>
</dbReference>
<feature type="domain" description="Oxidoreductase molybdopterin-binding" evidence="1">
    <location>
        <begin position="42"/>
        <end position="184"/>
    </location>
</feature>
<gene>
    <name evidence="2" type="ORF">HNR28_003343</name>
</gene>
<dbReference type="AlphaFoldDB" id="A0A7W9TRL5"/>
<dbReference type="PANTHER" id="PTHR43032:SF4">
    <property type="entry name" value="OXIDOREDUCTASE MOLYBDOPTERIN-BINDING DOMAIN-CONTAINING PROTEIN"/>
    <property type="match status" value="1"/>
</dbReference>
<accession>A0A7W9TRL5</accession>
<dbReference type="Gene3D" id="3.90.420.10">
    <property type="entry name" value="Oxidoreductase, molybdopterin-binding domain"/>
    <property type="match status" value="1"/>
</dbReference>
<name>A0A7W9TRL5_CASDE</name>
<evidence type="ECO:0000259" key="1">
    <source>
        <dbReference type="Pfam" id="PF00174"/>
    </source>
</evidence>
<dbReference type="SUPFAM" id="SSF56524">
    <property type="entry name" value="Oxidoreductase molybdopterin-binding domain"/>
    <property type="match status" value="1"/>
</dbReference>
<organism evidence="2 3">
    <name type="scientific">Castellaniella defragrans</name>
    <name type="common">Alcaligenes defragrans</name>
    <dbReference type="NCBI Taxonomy" id="75697"/>
    <lineage>
        <taxon>Bacteria</taxon>
        <taxon>Pseudomonadati</taxon>
        <taxon>Pseudomonadota</taxon>
        <taxon>Betaproteobacteria</taxon>
        <taxon>Burkholderiales</taxon>
        <taxon>Alcaligenaceae</taxon>
        <taxon>Castellaniella</taxon>
    </lineage>
</organism>
<protein>
    <submittedName>
        <fullName evidence="2">DMSO/TMAO reductase YedYZ molybdopterin-dependent catalytic subunit</fullName>
    </submittedName>
</protein>
<comment type="caution">
    <text evidence="2">The sequence shown here is derived from an EMBL/GenBank/DDBJ whole genome shotgun (WGS) entry which is preliminary data.</text>
</comment>
<dbReference type="InterPro" id="IPR000572">
    <property type="entry name" value="OxRdtase_Mopterin-bd_dom"/>
</dbReference>
<proteinExistence type="predicted"/>
<dbReference type="EMBL" id="JACHIB010000022">
    <property type="protein sequence ID" value="MBB6085286.1"/>
    <property type="molecule type" value="Genomic_DNA"/>
</dbReference>
<sequence length="244" mass="27894">MAARRGPFGRCLMHAGRKPLPPGQFEYPSFDRFGLGHFAGRFPHNPDNVELSIGGDVRRAVILGAELETLPRVEQISDFHCVTTWSYRGVRWRGVRFSDFYHRLVVPLAQPLDGATFVVFRAQDGYACCMRLCDLLADDVLLADGIGDGGLGIEHGAPLRLVAPAHYGYKNVKHLAAIEFWKDRRNYRFPFPYPDLMDHPRGRVAFEERARYVPAWLIRIVYRALMPGARRKMRKALEHYRDGL</sequence>